<evidence type="ECO:0000313" key="2">
    <source>
        <dbReference type="EMBL" id="ORZ13123.1"/>
    </source>
</evidence>
<comment type="caution">
    <text evidence="2">The sequence shown here is derived from an EMBL/GenBank/DDBJ whole genome shotgun (WGS) entry which is preliminary data.</text>
</comment>
<feature type="compositionally biased region" description="Low complexity" evidence="1">
    <location>
        <begin position="276"/>
        <end position="289"/>
    </location>
</feature>
<proteinExistence type="predicted"/>
<dbReference type="AlphaFoldDB" id="A0A1X2IB09"/>
<evidence type="ECO:0000256" key="1">
    <source>
        <dbReference type="SAM" id="MobiDB-lite"/>
    </source>
</evidence>
<feature type="region of interest" description="Disordered" evidence="1">
    <location>
        <begin position="134"/>
        <end position="163"/>
    </location>
</feature>
<dbReference type="OrthoDB" id="2278325at2759"/>
<organism evidence="2 3">
    <name type="scientific">Absidia repens</name>
    <dbReference type="NCBI Taxonomy" id="90262"/>
    <lineage>
        <taxon>Eukaryota</taxon>
        <taxon>Fungi</taxon>
        <taxon>Fungi incertae sedis</taxon>
        <taxon>Mucoromycota</taxon>
        <taxon>Mucoromycotina</taxon>
        <taxon>Mucoromycetes</taxon>
        <taxon>Mucorales</taxon>
        <taxon>Cunninghamellaceae</taxon>
        <taxon>Absidia</taxon>
    </lineage>
</organism>
<accession>A0A1X2IB09</accession>
<sequence length="300" mass="33659">MPNSNGNALFGHSEKVQTPTSTATTLHHLRIPEACNNNPALHFPQQRHHQQHDYRQCPVSMFPGSGSALTTLQQPQLYHYFPTTTPHHAESSLSSPVSPTFVPIETSPLTLVPRAAIWKDPQRRRGVNELDLWEQKQQQQRRPTMVTDQHVDHAPTPSTYSTHEKIQSDFIPFPPFYQQDTITSQVDDDGDDDSGTTTADASLDNDQDRPWQRYVQSSSRPVDLSALNEEDDDDQHSLHSSSTILHPSPIYNLNQEADVSTMETDKNEDATKKKSINSNNGLLESSGSSQWLCPPSTFNP</sequence>
<dbReference type="EMBL" id="MCGE01000017">
    <property type="protein sequence ID" value="ORZ13123.1"/>
    <property type="molecule type" value="Genomic_DNA"/>
</dbReference>
<feature type="compositionally biased region" description="Basic and acidic residues" evidence="1">
    <location>
        <begin position="263"/>
        <end position="272"/>
    </location>
</feature>
<keyword evidence="3" id="KW-1185">Reference proteome</keyword>
<evidence type="ECO:0000313" key="3">
    <source>
        <dbReference type="Proteomes" id="UP000193560"/>
    </source>
</evidence>
<feature type="compositionally biased region" description="Polar residues" evidence="1">
    <location>
        <begin position="251"/>
        <end position="262"/>
    </location>
</feature>
<dbReference type="Proteomes" id="UP000193560">
    <property type="component" value="Unassembled WGS sequence"/>
</dbReference>
<feature type="region of interest" description="Disordered" evidence="1">
    <location>
        <begin position="181"/>
        <end position="300"/>
    </location>
</feature>
<protein>
    <submittedName>
        <fullName evidence="2">Uncharacterized protein</fullName>
    </submittedName>
</protein>
<reference evidence="2 3" key="1">
    <citation type="submission" date="2016-07" db="EMBL/GenBank/DDBJ databases">
        <title>Pervasive Adenine N6-methylation of Active Genes in Fungi.</title>
        <authorList>
            <consortium name="DOE Joint Genome Institute"/>
            <person name="Mondo S.J."/>
            <person name="Dannebaum R.O."/>
            <person name="Kuo R.C."/>
            <person name="Labutti K."/>
            <person name="Haridas S."/>
            <person name="Kuo A."/>
            <person name="Salamov A."/>
            <person name="Ahrendt S.R."/>
            <person name="Lipzen A."/>
            <person name="Sullivan W."/>
            <person name="Andreopoulos W.B."/>
            <person name="Clum A."/>
            <person name="Lindquist E."/>
            <person name="Daum C."/>
            <person name="Ramamoorthy G.K."/>
            <person name="Gryganskyi A."/>
            <person name="Culley D."/>
            <person name="Magnuson J.K."/>
            <person name="James T.Y."/>
            <person name="O'Malley M.A."/>
            <person name="Stajich J.E."/>
            <person name="Spatafora J.W."/>
            <person name="Visel A."/>
            <person name="Grigoriev I.V."/>
        </authorList>
    </citation>
    <scope>NUCLEOTIDE SEQUENCE [LARGE SCALE GENOMIC DNA]</scope>
    <source>
        <strain evidence="2 3">NRRL 1336</strain>
    </source>
</reference>
<gene>
    <name evidence="2" type="ORF">BCR42DRAFT_419232</name>
</gene>
<name>A0A1X2IB09_9FUNG</name>